<dbReference type="InterPro" id="IPR036397">
    <property type="entry name" value="RNaseH_sf"/>
</dbReference>
<evidence type="ECO:0000256" key="1">
    <source>
        <dbReference type="ARBA" id="ARBA00004123"/>
    </source>
</evidence>
<organism evidence="16 17">
    <name type="scientific">Triticum urartu</name>
    <name type="common">Red wild einkorn</name>
    <name type="synonym">Crithodium urartu</name>
    <dbReference type="NCBI Taxonomy" id="4572"/>
    <lineage>
        <taxon>Eukaryota</taxon>
        <taxon>Viridiplantae</taxon>
        <taxon>Streptophyta</taxon>
        <taxon>Embryophyta</taxon>
        <taxon>Tracheophyta</taxon>
        <taxon>Spermatophyta</taxon>
        <taxon>Magnoliopsida</taxon>
        <taxon>Liliopsida</taxon>
        <taxon>Poales</taxon>
        <taxon>Poaceae</taxon>
        <taxon>BOP clade</taxon>
        <taxon>Pooideae</taxon>
        <taxon>Triticodae</taxon>
        <taxon>Triticeae</taxon>
        <taxon>Triticinae</taxon>
        <taxon>Triticum</taxon>
    </lineage>
</organism>
<keyword evidence="4" id="KW-0064">Aspartyl protease</keyword>
<evidence type="ECO:0000256" key="4">
    <source>
        <dbReference type="ARBA" id="ARBA00022750"/>
    </source>
</evidence>
<reference evidence="16" key="2">
    <citation type="submission" date="2018-03" db="EMBL/GenBank/DDBJ databases">
        <title>The Triticum urartu genome reveals the dynamic nature of wheat genome evolution.</title>
        <authorList>
            <person name="Ling H."/>
            <person name="Ma B."/>
            <person name="Shi X."/>
            <person name="Liu H."/>
            <person name="Dong L."/>
            <person name="Sun H."/>
            <person name="Cao Y."/>
            <person name="Gao Q."/>
            <person name="Zheng S."/>
            <person name="Li Y."/>
            <person name="Yu Y."/>
            <person name="Du H."/>
            <person name="Qi M."/>
            <person name="Li Y."/>
            <person name="Yu H."/>
            <person name="Cui Y."/>
            <person name="Wang N."/>
            <person name="Chen C."/>
            <person name="Wu H."/>
            <person name="Zhao Y."/>
            <person name="Zhang J."/>
            <person name="Li Y."/>
            <person name="Zhou W."/>
            <person name="Zhang B."/>
            <person name="Hu W."/>
            <person name="Eijk M."/>
            <person name="Tang J."/>
            <person name="Witsenboer H."/>
            <person name="Zhao S."/>
            <person name="Li Z."/>
            <person name="Zhang A."/>
            <person name="Wang D."/>
            <person name="Liang C."/>
        </authorList>
    </citation>
    <scope>NUCLEOTIDE SEQUENCE [LARGE SCALE GENOMIC DNA]</scope>
    <source>
        <strain evidence="16">cv. G1812</strain>
    </source>
</reference>
<dbReference type="InterPro" id="IPR001584">
    <property type="entry name" value="Integrase_cat-core"/>
</dbReference>
<dbReference type="FunFam" id="4.10.1060.10:FF:000008">
    <property type="entry name" value="TATA-binding protein-associated factor 2N isoform X1"/>
    <property type="match status" value="1"/>
</dbReference>
<comment type="similarity">
    <text evidence="11">Belongs to the TAF15 family.</text>
</comment>
<dbReference type="AlphaFoldDB" id="A0A8R7Q5K6"/>
<feature type="domain" description="RanBP2-type" evidence="14">
    <location>
        <begin position="36"/>
        <end position="67"/>
    </location>
</feature>
<evidence type="ECO:0000256" key="12">
    <source>
        <dbReference type="PROSITE-ProRule" id="PRU00322"/>
    </source>
</evidence>
<dbReference type="SUPFAM" id="SSF56672">
    <property type="entry name" value="DNA/RNA polymerases"/>
    <property type="match status" value="1"/>
</dbReference>
<evidence type="ECO:0000256" key="7">
    <source>
        <dbReference type="ARBA" id="ARBA00022833"/>
    </source>
</evidence>
<proteinExistence type="inferred from homology"/>
<feature type="compositionally biased region" description="Basic and acidic residues" evidence="13">
    <location>
        <begin position="617"/>
        <end position="632"/>
    </location>
</feature>
<dbReference type="InterPro" id="IPR036443">
    <property type="entry name" value="Znf_RanBP2_sf"/>
</dbReference>
<dbReference type="SMART" id="SM00547">
    <property type="entry name" value="ZnF_RBZ"/>
    <property type="match status" value="1"/>
</dbReference>
<evidence type="ECO:0000259" key="15">
    <source>
        <dbReference type="PROSITE" id="PS50994"/>
    </source>
</evidence>
<reference evidence="17" key="1">
    <citation type="journal article" date="2013" name="Nature">
        <title>Draft genome of the wheat A-genome progenitor Triticum urartu.</title>
        <authorList>
            <person name="Ling H.Q."/>
            <person name="Zhao S."/>
            <person name="Liu D."/>
            <person name="Wang J."/>
            <person name="Sun H."/>
            <person name="Zhang C."/>
            <person name="Fan H."/>
            <person name="Li D."/>
            <person name="Dong L."/>
            <person name="Tao Y."/>
            <person name="Gao C."/>
            <person name="Wu H."/>
            <person name="Li Y."/>
            <person name="Cui Y."/>
            <person name="Guo X."/>
            <person name="Zheng S."/>
            <person name="Wang B."/>
            <person name="Yu K."/>
            <person name="Liang Q."/>
            <person name="Yang W."/>
            <person name="Lou X."/>
            <person name="Chen J."/>
            <person name="Feng M."/>
            <person name="Jian J."/>
            <person name="Zhang X."/>
            <person name="Luo G."/>
            <person name="Jiang Y."/>
            <person name="Liu J."/>
            <person name="Wang Z."/>
            <person name="Sha Y."/>
            <person name="Zhang B."/>
            <person name="Wu H."/>
            <person name="Tang D."/>
            <person name="Shen Q."/>
            <person name="Xue P."/>
            <person name="Zou S."/>
            <person name="Wang X."/>
            <person name="Liu X."/>
            <person name="Wang F."/>
            <person name="Yang Y."/>
            <person name="An X."/>
            <person name="Dong Z."/>
            <person name="Zhang K."/>
            <person name="Zhang X."/>
            <person name="Luo M.C."/>
            <person name="Dvorak J."/>
            <person name="Tong Y."/>
            <person name="Wang J."/>
            <person name="Yang H."/>
            <person name="Li Z."/>
            <person name="Wang D."/>
            <person name="Zhang A."/>
            <person name="Wang J."/>
        </authorList>
    </citation>
    <scope>NUCLEOTIDE SEQUENCE</scope>
    <source>
        <strain evidence="17">cv. G1812</strain>
    </source>
</reference>
<dbReference type="Pfam" id="PF13976">
    <property type="entry name" value="gag_pre-integrs"/>
    <property type="match status" value="1"/>
</dbReference>
<dbReference type="GO" id="GO:0005634">
    <property type="term" value="C:nucleus"/>
    <property type="evidence" value="ECO:0007669"/>
    <property type="project" value="UniProtKB-SubCell"/>
</dbReference>
<reference evidence="16" key="3">
    <citation type="submission" date="2022-06" db="UniProtKB">
        <authorList>
            <consortium name="EnsemblPlants"/>
        </authorList>
    </citation>
    <scope>IDENTIFICATION</scope>
</reference>
<dbReference type="GO" id="GO:0004190">
    <property type="term" value="F:aspartic-type endopeptidase activity"/>
    <property type="evidence" value="ECO:0007669"/>
    <property type="project" value="UniProtKB-KW"/>
</dbReference>
<keyword evidence="8" id="KW-0694">RNA-binding</keyword>
<evidence type="ECO:0008006" key="18">
    <source>
        <dbReference type="Google" id="ProtNLM"/>
    </source>
</evidence>
<evidence type="ECO:0000313" key="16">
    <source>
        <dbReference type="EnsemblPlants" id="TuG1812G0400002259.01.T03.cds258966"/>
    </source>
</evidence>
<evidence type="ECO:0000256" key="8">
    <source>
        <dbReference type="ARBA" id="ARBA00022884"/>
    </source>
</evidence>
<evidence type="ECO:0000256" key="6">
    <source>
        <dbReference type="ARBA" id="ARBA00022801"/>
    </source>
</evidence>
<name>A0A8R7Q5K6_TRIUA</name>
<keyword evidence="6" id="KW-0378">Hydrolase</keyword>
<feature type="region of interest" description="Disordered" evidence="13">
    <location>
        <begin position="10"/>
        <end position="35"/>
    </location>
</feature>
<keyword evidence="2" id="KW-0645">Protease</keyword>
<dbReference type="GO" id="GO:0003723">
    <property type="term" value="F:RNA binding"/>
    <property type="evidence" value="ECO:0007669"/>
    <property type="project" value="UniProtKB-KW"/>
</dbReference>
<dbReference type="Gramene" id="TuG1812G0400002259.01.T03">
    <property type="protein sequence ID" value="TuG1812G0400002259.01.T03.cds258966"/>
    <property type="gene ID" value="TuG1812G0400002259.01"/>
</dbReference>
<dbReference type="PROSITE" id="PS50994">
    <property type="entry name" value="INTEGRASE"/>
    <property type="match status" value="1"/>
</dbReference>
<dbReference type="SUPFAM" id="SSF53098">
    <property type="entry name" value="Ribonuclease H-like"/>
    <property type="match status" value="1"/>
</dbReference>
<dbReference type="InterPro" id="IPR012337">
    <property type="entry name" value="RNaseH-like_sf"/>
</dbReference>
<dbReference type="Pfam" id="PF22936">
    <property type="entry name" value="Pol_BBD"/>
    <property type="match status" value="1"/>
</dbReference>
<feature type="domain" description="Integrase catalytic" evidence="15">
    <location>
        <begin position="320"/>
        <end position="486"/>
    </location>
</feature>
<evidence type="ECO:0000256" key="2">
    <source>
        <dbReference type="ARBA" id="ARBA00022670"/>
    </source>
</evidence>
<dbReference type="InterPro" id="IPR039537">
    <property type="entry name" value="Retrotran_Ty1/copia-like"/>
</dbReference>
<feature type="region of interest" description="Disordered" evidence="13">
    <location>
        <begin position="657"/>
        <end position="681"/>
    </location>
</feature>
<dbReference type="GO" id="GO:0015074">
    <property type="term" value="P:DNA integration"/>
    <property type="evidence" value="ECO:0007669"/>
    <property type="project" value="InterPro"/>
</dbReference>
<evidence type="ECO:0000259" key="14">
    <source>
        <dbReference type="PROSITE" id="PS50199"/>
    </source>
</evidence>
<dbReference type="Proteomes" id="UP000015106">
    <property type="component" value="Chromosome 4"/>
</dbReference>
<dbReference type="Pfam" id="PF07727">
    <property type="entry name" value="RVT_2"/>
    <property type="match status" value="1"/>
</dbReference>
<keyword evidence="3" id="KW-0479">Metal-binding</keyword>
<keyword evidence="9" id="KW-0539">Nucleus</keyword>
<keyword evidence="17" id="KW-1185">Reference proteome</keyword>
<dbReference type="Pfam" id="PF25597">
    <property type="entry name" value="SH3_retrovirus"/>
    <property type="match status" value="1"/>
</dbReference>
<comment type="subcellular location">
    <subcellularLocation>
        <location evidence="1">Nucleus</location>
    </subcellularLocation>
</comment>
<dbReference type="InterPro" id="IPR013103">
    <property type="entry name" value="RVT_2"/>
</dbReference>
<dbReference type="GO" id="GO:0006508">
    <property type="term" value="P:proteolysis"/>
    <property type="evidence" value="ECO:0007669"/>
    <property type="project" value="UniProtKB-KW"/>
</dbReference>
<evidence type="ECO:0000256" key="13">
    <source>
        <dbReference type="SAM" id="MobiDB-lite"/>
    </source>
</evidence>
<dbReference type="InterPro" id="IPR043502">
    <property type="entry name" value="DNA/RNA_pol_sf"/>
</dbReference>
<dbReference type="InterPro" id="IPR025724">
    <property type="entry name" value="GAG-pre-integrase_dom"/>
</dbReference>
<feature type="compositionally biased region" description="Acidic residues" evidence="13">
    <location>
        <begin position="606"/>
        <end position="615"/>
    </location>
</feature>
<accession>A0A8R7Q5K6</accession>
<dbReference type="Gene3D" id="3.30.420.10">
    <property type="entry name" value="Ribonuclease H-like superfamily/Ribonuclease H"/>
    <property type="match status" value="1"/>
</dbReference>
<evidence type="ECO:0000256" key="11">
    <source>
        <dbReference type="ARBA" id="ARBA00061442"/>
    </source>
</evidence>
<evidence type="ECO:0000256" key="5">
    <source>
        <dbReference type="ARBA" id="ARBA00022771"/>
    </source>
</evidence>
<evidence type="ECO:0000256" key="10">
    <source>
        <dbReference type="ARBA" id="ARBA00058775"/>
    </source>
</evidence>
<evidence type="ECO:0000256" key="3">
    <source>
        <dbReference type="ARBA" id="ARBA00022723"/>
    </source>
</evidence>
<feature type="compositionally biased region" description="Basic and acidic residues" evidence="13">
    <location>
        <begin position="671"/>
        <end position="681"/>
    </location>
</feature>
<dbReference type="GO" id="GO:0008270">
    <property type="term" value="F:zinc ion binding"/>
    <property type="evidence" value="ECO:0007669"/>
    <property type="project" value="UniProtKB-KW"/>
</dbReference>
<dbReference type="InterPro" id="IPR054722">
    <property type="entry name" value="PolX-like_BBD"/>
</dbReference>
<dbReference type="SUPFAM" id="SSF90209">
    <property type="entry name" value="Ran binding protein zinc finger-like"/>
    <property type="match status" value="1"/>
</dbReference>
<dbReference type="PROSITE" id="PS50199">
    <property type="entry name" value="ZF_RANBP2_2"/>
    <property type="match status" value="1"/>
</dbReference>
<evidence type="ECO:0000313" key="17">
    <source>
        <dbReference type="Proteomes" id="UP000015106"/>
    </source>
</evidence>
<dbReference type="PROSITE" id="PS01358">
    <property type="entry name" value="ZF_RANBP2_1"/>
    <property type="match status" value="1"/>
</dbReference>
<dbReference type="Pfam" id="PF00665">
    <property type="entry name" value="rve"/>
    <property type="match status" value="1"/>
</dbReference>
<dbReference type="InterPro" id="IPR057670">
    <property type="entry name" value="SH3_retrovirus"/>
</dbReference>
<sequence>MDGKYQALFSGIGKQRDDGSGRGKGCGSGTAKSWQREGDWLCPNTRCENVNFAFRGVCNRCRAARPTDVSAMGTTKNDGISQTITVEMTADELKKWLRFKEGIIDERSTTKIFATSANPCGNTSKFVKGSYFETGTQWLIDSGASKHMAGSYKDFCSYTPDFTGQNVRLADGSGQSIKGVGTVKCCPNMTLSSVLHVPSFPINLLSISCITEELNCAVIFFPTWCLFLELGTWKILGTGIMRGGLYYLDDDMAPMAAAVLSQSPLEEFLLHHRRLGHISFNTLGQLYPNLYNKICKESLVCDACQYGKLTRSIYTSSDHRSMVPFQTIHSDVWGPSGVWSLYGYKSFVTFIDCCTRTTWVYVLRNKSDVFECFKDFHNLIKNQYDTRVKIFRTDNGTEYVDNQFDEYLSSFGVIHQTSCPSTSQQNGLAERKNRHLLEITRCIMLAMNVPKYLWAEAVMTAAYLMNRMPSRVLNNKTPIECLTGETTYVVPPNVFGCVCFVRDHRPSVGKFDPRAVKCVFVGYSGKQKGYKCWCPSEKRMFVSMDVVFREHEPFYGKSVDLTDVFPDLYVNDATDLDNEIGGDKGEEYNEAASRNMIVGVIPAADMYDDEDEGTSEAEQKRTQGELRDESNEAVKWPKPNEEQEVQVYKRRQWPKPNEEQEVQVYKRRNRSEKEVIPSRCDHEAQEAPAIQAQETLPSVTQSDVHESSPQVDELDIPIARRKQPRSTAGKLPSNLSQYDISNYVSYVSLGSQYKSFIDALDSTLPIPRDWQEAKQYPEWRAAMIEEMTALDKNNTWVLTTLPPNKRAVGCKWVFTVKQNSEGKVERYKARLVAKGYSQTYGVDYDVTFAPVAKMNTIRALISIAANNKWRLFQMDVKNAFLHGDLKEEVYMEIPPGFGTQETEGKVCRLKRSLYGLKQSSRAWFGRLRKEICSMGYR</sequence>
<comment type="function">
    <text evidence="10">TAFs are components of the transcription factor IID (TFIID) complex that is essential for mediating regulation of RNA polymerase transcription.</text>
</comment>
<dbReference type="InterPro" id="IPR001876">
    <property type="entry name" value="Znf_RanBP2"/>
</dbReference>
<protein>
    <recommendedName>
        <fullName evidence="18">Retrovirus-related Pol polyprotein from transposon TNT 1-94</fullName>
    </recommendedName>
</protein>
<keyword evidence="5 12" id="KW-0863">Zinc-finger</keyword>
<feature type="region of interest" description="Disordered" evidence="13">
    <location>
        <begin position="606"/>
        <end position="644"/>
    </location>
</feature>
<evidence type="ECO:0000256" key="9">
    <source>
        <dbReference type="ARBA" id="ARBA00023242"/>
    </source>
</evidence>
<dbReference type="EnsemblPlants" id="TuG1812G0400002259.01.T03">
    <property type="protein sequence ID" value="TuG1812G0400002259.01.T03.cds258966"/>
    <property type="gene ID" value="TuG1812G0400002259.01"/>
</dbReference>
<keyword evidence="7" id="KW-0862">Zinc</keyword>
<dbReference type="Gene3D" id="4.10.1060.10">
    <property type="entry name" value="Zinc finger, RanBP2-type"/>
    <property type="match status" value="1"/>
</dbReference>
<dbReference type="PANTHER" id="PTHR42648:SF22">
    <property type="entry name" value="REVERSE TRANSCRIPTASE TY1_COPIA-TYPE DOMAIN-CONTAINING PROTEIN"/>
    <property type="match status" value="1"/>
</dbReference>
<dbReference type="PANTHER" id="PTHR42648">
    <property type="entry name" value="TRANSPOSASE, PUTATIVE-RELATED"/>
    <property type="match status" value="1"/>
</dbReference>